<dbReference type="InterPro" id="IPR051531">
    <property type="entry name" value="N-acetyltransferase"/>
</dbReference>
<name>A0ABU8HF14_9BACI</name>
<evidence type="ECO:0000256" key="2">
    <source>
        <dbReference type="ARBA" id="ARBA00023315"/>
    </source>
</evidence>
<evidence type="ECO:0000256" key="1">
    <source>
        <dbReference type="ARBA" id="ARBA00022679"/>
    </source>
</evidence>
<dbReference type="SUPFAM" id="SSF55729">
    <property type="entry name" value="Acyl-CoA N-acyltransferases (Nat)"/>
    <property type="match status" value="1"/>
</dbReference>
<accession>A0ABU8HF14</accession>
<keyword evidence="2" id="KW-0012">Acyltransferase</keyword>
<evidence type="ECO:0000313" key="5">
    <source>
        <dbReference type="EMBL" id="MEI5907877.1"/>
    </source>
</evidence>
<dbReference type="PROSITE" id="PS51186">
    <property type="entry name" value="GNAT"/>
    <property type="match status" value="1"/>
</dbReference>
<dbReference type="EMBL" id="JBBAXC010000009">
    <property type="protein sequence ID" value="MEI5907877.1"/>
    <property type="molecule type" value="Genomic_DNA"/>
</dbReference>
<comment type="caution">
    <text evidence="5">The sequence shown here is derived from an EMBL/GenBank/DDBJ whole genome shotgun (WGS) entry which is preliminary data.</text>
</comment>
<dbReference type="InterPro" id="IPR016181">
    <property type="entry name" value="Acyl_CoA_acyltransferase"/>
</dbReference>
<dbReference type="Proteomes" id="UP001312865">
    <property type="component" value="Unassembled WGS sequence"/>
</dbReference>
<dbReference type="Pfam" id="PF13302">
    <property type="entry name" value="Acetyltransf_3"/>
    <property type="match status" value="1"/>
</dbReference>
<feature type="domain" description="N-acetyltransferase" evidence="4">
    <location>
        <begin position="17"/>
        <end position="167"/>
    </location>
</feature>
<dbReference type="PANTHER" id="PTHR43792">
    <property type="entry name" value="GNAT FAMILY, PUTATIVE (AFU_ORTHOLOGUE AFUA_3G00765)-RELATED-RELATED"/>
    <property type="match status" value="1"/>
</dbReference>
<evidence type="ECO:0000259" key="4">
    <source>
        <dbReference type="PROSITE" id="PS51186"/>
    </source>
</evidence>
<proteinExistence type="inferred from homology"/>
<evidence type="ECO:0000256" key="3">
    <source>
        <dbReference type="ARBA" id="ARBA00038502"/>
    </source>
</evidence>
<protein>
    <submittedName>
        <fullName evidence="5">GNAT family N-acetyltransferase</fullName>
    </submittedName>
</protein>
<reference evidence="5 6" key="1">
    <citation type="journal article" date="2018" name="J. Microbiol.">
        <title>Bacillus spongiae sp. nov., isolated from sponge of Jeju Island.</title>
        <authorList>
            <person name="Lee G.E."/>
            <person name="Im W.T."/>
            <person name="Park J.S."/>
        </authorList>
    </citation>
    <scope>NUCLEOTIDE SEQUENCE [LARGE SCALE GENOMIC DNA]</scope>
    <source>
        <strain evidence="5 6">135PIL107-10</strain>
    </source>
</reference>
<keyword evidence="6" id="KW-1185">Reference proteome</keyword>
<dbReference type="Gene3D" id="3.40.630.30">
    <property type="match status" value="1"/>
</dbReference>
<keyword evidence="1" id="KW-0808">Transferase</keyword>
<evidence type="ECO:0000313" key="6">
    <source>
        <dbReference type="Proteomes" id="UP001312865"/>
    </source>
</evidence>
<organism evidence="5 6">
    <name type="scientific">Bacillus spongiae</name>
    <dbReference type="NCBI Taxonomy" id="2683610"/>
    <lineage>
        <taxon>Bacteria</taxon>
        <taxon>Bacillati</taxon>
        <taxon>Bacillota</taxon>
        <taxon>Bacilli</taxon>
        <taxon>Bacillales</taxon>
        <taxon>Bacillaceae</taxon>
        <taxon>Bacillus</taxon>
    </lineage>
</organism>
<comment type="similarity">
    <text evidence="3">Belongs to the acetyltransferase family. RimJ subfamily.</text>
</comment>
<dbReference type="InterPro" id="IPR000182">
    <property type="entry name" value="GNAT_dom"/>
</dbReference>
<dbReference type="PANTHER" id="PTHR43792:SF8">
    <property type="entry name" value="[RIBOSOMAL PROTEIN US5]-ALANINE N-ACETYLTRANSFERASE"/>
    <property type="match status" value="1"/>
</dbReference>
<gene>
    <name evidence="5" type="ORF">WAK64_12510</name>
</gene>
<dbReference type="RefSeq" id="WP_336587311.1">
    <property type="nucleotide sequence ID" value="NZ_JBBAXC010000009.1"/>
</dbReference>
<sequence length="169" mass="19848">MDIYIDRLTARDTEELYTFECLNRSFFEELVPSRGEDYYQYQNFKIRHTELLAEQEKNSSYFFLIKNNTDKIVGRMNLVDIDQHKNEASVGYRIGKEFTGKGVASKALQLLVEQIRNSSIEKVKAKTTTNNISSQKVLEKNGFNYLRLSDETIEWNGQNVKLKYYVLYV</sequence>